<evidence type="ECO:0000256" key="4">
    <source>
        <dbReference type="ARBA" id="ARBA00022989"/>
    </source>
</evidence>
<comment type="function">
    <text evidence="9 10">Fluoride-specific ion channel. Important for reducing fluoride concentration in the cell, thus reducing its toxicity.</text>
</comment>
<dbReference type="HAMAP" id="MF_00454">
    <property type="entry name" value="FluC"/>
    <property type="match status" value="1"/>
</dbReference>
<evidence type="ECO:0000256" key="8">
    <source>
        <dbReference type="ARBA" id="ARBA00035585"/>
    </source>
</evidence>
<dbReference type="Pfam" id="PF02537">
    <property type="entry name" value="CRCB"/>
    <property type="match status" value="1"/>
</dbReference>
<dbReference type="RefSeq" id="WP_266499707.1">
    <property type="nucleotide sequence ID" value="NZ_CP108036.1"/>
</dbReference>
<feature type="transmembrane region" description="Helical" evidence="10">
    <location>
        <begin position="131"/>
        <end position="150"/>
    </location>
</feature>
<comment type="activity regulation">
    <text evidence="10">Na(+) is not transported, but it plays an essential structural role and its presence is essential for fluoride channel function.</text>
</comment>
<keyword evidence="10" id="KW-0813">Transport</keyword>
<evidence type="ECO:0000256" key="7">
    <source>
        <dbReference type="ARBA" id="ARBA00035120"/>
    </source>
</evidence>
<evidence type="ECO:0000256" key="6">
    <source>
        <dbReference type="ARBA" id="ARBA00023303"/>
    </source>
</evidence>
<organism evidence="11 12">
    <name type="scientific">Streptomyces erythrochromogenes</name>
    <dbReference type="NCBI Taxonomy" id="285574"/>
    <lineage>
        <taxon>Bacteria</taxon>
        <taxon>Bacillati</taxon>
        <taxon>Actinomycetota</taxon>
        <taxon>Actinomycetes</taxon>
        <taxon>Kitasatosporales</taxon>
        <taxon>Streptomycetaceae</taxon>
        <taxon>Streptomyces</taxon>
    </lineage>
</organism>
<gene>
    <name evidence="10" type="primary">fluC</name>
    <name evidence="10" type="synonym">crcB</name>
    <name evidence="11" type="ORF">OHA91_20130</name>
</gene>
<protein>
    <recommendedName>
        <fullName evidence="10">Fluoride-specific ion channel FluC</fullName>
    </recommendedName>
</protein>
<dbReference type="Proteomes" id="UP001432312">
    <property type="component" value="Chromosome"/>
</dbReference>
<evidence type="ECO:0000256" key="1">
    <source>
        <dbReference type="ARBA" id="ARBA00004651"/>
    </source>
</evidence>
<proteinExistence type="inferred from homology"/>
<sequence>MSRRRSRPGPGAEAIDPDVDLHVPAQRAEPQGRVLAAVAAGGAVGASARYGISLLWPAAPGAFPWATLWINASGCALIGVLMVLISEGGRSAPHPLLRPFAGVGVLGGFTTFSTYAMDFSRLLDEGEARSALAYAGLTVVAALGAVWAAASVTRLAVRGRGPGREAGPGTGRVVR</sequence>
<keyword evidence="10" id="KW-0479">Metal-binding</keyword>
<feature type="binding site" evidence="10">
    <location>
        <position position="107"/>
    </location>
    <ligand>
        <name>Na(+)</name>
        <dbReference type="ChEBI" id="CHEBI:29101"/>
        <note>structural</note>
    </ligand>
</feature>
<keyword evidence="12" id="KW-1185">Reference proteome</keyword>
<keyword evidence="6 10" id="KW-0407">Ion channel</keyword>
<dbReference type="EMBL" id="CP108036">
    <property type="protein sequence ID" value="WUN80626.1"/>
    <property type="molecule type" value="Genomic_DNA"/>
</dbReference>
<reference evidence="11" key="1">
    <citation type="submission" date="2022-10" db="EMBL/GenBank/DDBJ databases">
        <title>The complete genomes of actinobacterial strains from the NBC collection.</title>
        <authorList>
            <person name="Joergensen T.S."/>
            <person name="Alvarez Arevalo M."/>
            <person name="Sterndorff E.B."/>
            <person name="Faurdal D."/>
            <person name="Vuksanovic O."/>
            <person name="Mourched A.-S."/>
            <person name="Charusanti P."/>
            <person name="Shaw S."/>
            <person name="Blin K."/>
            <person name="Weber T."/>
        </authorList>
    </citation>
    <scope>NUCLEOTIDE SEQUENCE</scope>
    <source>
        <strain evidence="11">NBC_00303</strain>
    </source>
</reference>
<name>A0ABZ1QD85_9ACTN</name>
<comment type="similarity">
    <text evidence="7 10">Belongs to the fluoride channel Fluc/FEX (TC 1.A.43) family.</text>
</comment>
<keyword evidence="10" id="KW-0915">Sodium</keyword>
<comment type="catalytic activity">
    <reaction evidence="8">
        <text>fluoride(in) = fluoride(out)</text>
        <dbReference type="Rhea" id="RHEA:76159"/>
        <dbReference type="ChEBI" id="CHEBI:17051"/>
    </reaction>
    <physiologicalReaction direction="left-to-right" evidence="8">
        <dbReference type="Rhea" id="RHEA:76160"/>
    </physiologicalReaction>
</comment>
<evidence type="ECO:0000313" key="12">
    <source>
        <dbReference type="Proteomes" id="UP001432312"/>
    </source>
</evidence>
<keyword evidence="4 10" id="KW-1133">Transmembrane helix</keyword>
<keyword evidence="5 10" id="KW-0472">Membrane</keyword>
<feature type="transmembrane region" description="Helical" evidence="10">
    <location>
        <begin position="62"/>
        <end position="84"/>
    </location>
</feature>
<keyword evidence="2 10" id="KW-1003">Cell membrane</keyword>
<dbReference type="GeneID" id="95498393"/>
<comment type="subcellular location">
    <subcellularLocation>
        <location evidence="1 10">Cell membrane</location>
        <topology evidence="1 10">Multi-pass membrane protein</topology>
    </subcellularLocation>
</comment>
<dbReference type="PANTHER" id="PTHR28259">
    <property type="entry name" value="FLUORIDE EXPORT PROTEIN 1-RELATED"/>
    <property type="match status" value="1"/>
</dbReference>
<evidence type="ECO:0000256" key="9">
    <source>
        <dbReference type="ARBA" id="ARBA00049940"/>
    </source>
</evidence>
<evidence type="ECO:0000256" key="3">
    <source>
        <dbReference type="ARBA" id="ARBA00022692"/>
    </source>
</evidence>
<keyword evidence="10" id="KW-0406">Ion transport</keyword>
<evidence type="ECO:0000256" key="2">
    <source>
        <dbReference type="ARBA" id="ARBA00022475"/>
    </source>
</evidence>
<keyword evidence="3 10" id="KW-0812">Transmembrane</keyword>
<evidence type="ECO:0000256" key="5">
    <source>
        <dbReference type="ARBA" id="ARBA00023136"/>
    </source>
</evidence>
<dbReference type="PANTHER" id="PTHR28259:SF1">
    <property type="entry name" value="FLUORIDE EXPORT PROTEIN 1-RELATED"/>
    <property type="match status" value="1"/>
</dbReference>
<feature type="transmembrane region" description="Helical" evidence="10">
    <location>
        <begin position="34"/>
        <end position="56"/>
    </location>
</feature>
<evidence type="ECO:0000256" key="10">
    <source>
        <dbReference type="HAMAP-Rule" id="MF_00454"/>
    </source>
</evidence>
<dbReference type="InterPro" id="IPR003691">
    <property type="entry name" value="FluC"/>
</dbReference>
<feature type="transmembrane region" description="Helical" evidence="10">
    <location>
        <begin position="96"/>
        <end position="116"/>
    </location>
</feature>
<accession>A0ABZ1QD85</accession>
<evidence type="ECO:0000313" key="11">
    <source>
        <dbReference type="EMBL" id="WUN80626.1"/>
    </source>
</evidence>
<feature type="binding site" evidence="10">
    <location>
        <position position="110"/>
    </location>
    <ligand>
        <name>Na(+)</name>
        <dbReference type="ChEBI" id="CHEBI:29101"/>
        <note>structural</note>
    </ligand>
</feature>